<dbReference type="InterPro" id="IPR008775">
    <property type="entry name" value="Phytyl_CoA_dOase-like"/>
</dbReference>
<dbReference type="Gene3D" id="2.60.120.620">
    <property type="entry name" value="q2cbj1_9rhob like domain"/>
    <property type="match status" value="1"/>
</dbReference>
<organism evidence="2 3">
    <name type="scientific">Tegillarca granosa</name>
    <name type="common">Malaysian cockle</name>
    <name type="synonym">Anadara granosa</name>
    <dbReference type="NCBI Taxonomy" id="220873"/>
    <lineage>
        <taxon>Eukaryota</taxon>
        <taxon>Metazoa</taxon>
        <taxon>Spiralia</taxon>
        <taxon>Lophotrochozoa</taxon>
        <taxon>Mollusca</taxon>
        <taxon>Bivalvia</taxon>
        <taxon>Autobranchia</taxon>
        <taxon>Pteriomorphia</taxon>
        <taxon>Arcoida</taxon>
        <taxon>Arcoidea</taxon>
        <taxon>Arcidae</taxon>
        <taxon>Tegillarca</taxon>
    </lineage>
</organism>
<sequence>METPPLCEYRYHDGFEVTEQMLNDFKEQGYIIIRNLLDQEELQKVIKTVDGSDAITKHAYNHGIDEKGRKFDRVLWSHPGHDVTGMVARSEKVAGTCEKLLGGEVYHYHSKLMMKPAKNGGTKPWHQDYGYWYFNGCLYPDMMTVFIPIDPCKKENGCLQILVGSHKCGRVEHKPDGREINADMKRVNDIKKICPLIYVEMDPGDAVLFHSNILHASDGNMSDTRRWAFLCVYNRATNNPTIEHHHPRYTPLYKVPNSAIKECTNYTDMTGKDIMSPKSLDNTISNINFVLAKTTSLTLKIHIISSKQIVLRNLIPSRDKSRQNGYQDKATADSFRLV</sequence>
<evidence type="ECO:0000256" key="1">
    <source>
        <dbReference type="ARBA" id="ARBA00001962"/>
    </source>
</evidence>
<reference evidence="2 3" key="1">
    <citation type="submission" date="2022-12" db="EMBL/GenBank/DDBJ databases">
        <title>Chromosome-level genome of Tegillarca granosa.</title>
        <authorList>
            <person name="Kim J."/>
        </authorList>
    </citation>
    <scope>NUCLEOTIDE SEQUENCE [LARGE SCALE GENOMIC DNA]</scope>
    <source>
        <strain evidence="2">Teg-2019</strain>
        <tissue evidence="2">Adductor muscle</tissue>
    </source>
</reference>
<dbReference type="EMBL" id="JARBDR010000919">
    <property type="protein sequence ID" value="KAJ8300628.1"/>
    <property type="molecule type" value="Genomic_DNA"/>
</dbReference>
<dbReference type="SUPFAM" id="SSF51197">
    <property type="entry name" value="Clavaminate synthase-like"/>
    <property type="match status" value="1"/>
</dbReference>
<comment type="cofactor">
    <cofactor evidence="1">
        <name>Fe cation</name>
        <dbReference type="ChEBI" id="CHEBI:24875"/>
    </cofactor>
</comment>
<name>A0ABQ9EBK1_TEGGR</name>
<accession>A0ABQ9EBK1</accession>
<dbReference type="PANTHER" id="PTHR20883">
    <property type="entry name" value="PHYTANOYL-COA DIOXYGENASE DOMAIN CONTAINING 1"/>
    <property type="match status" value="1"/>
</dbReference>
<dbReference type="Pfam" id="PF05721">
    <property type="entry name" value="PhyH"/>
    <property type="match status" value="1"/>
</dbReference>
<gene>
    <name evidence="2" type="ORF">KUTeg_022147</name>
</gene>
<evidence type="ECO:0000313" key="3">
    <source>
        <dbReference type="Proteomes" id="UP001217089"/>
    </source>
</evidence>
<evidence type="ECO:0000313" key="2">
    <source>
        <dbReference type="EMBL" id="KAJ8300628.1"/>
    </source>
</evidence>
<dbReference type="Proteomes" id="UP001217089">
    <property type="component" value="Unassembled WGS sequence"/>
</dbReference>
<comment type="caution">
    <text evidence="2">The sequence shown here is derived from an EMBL/GenBank/DDBJ whole genome shotgun (WGS) entry which is preliminary data.</text>
</comment>
<keyword evidence="3" id="KW-1185">Reference proteome</keyword>
<protein>
    <submittedName>
        <fullName evidence="2">Uncharacterized protein</fullName>
    </submittedName>
</protein>
<dbReference type="PANTHER" id="PTHR20883:SF51">
    <property type="entry name" value="PHYTANOYL-COA HYDROXYLASE"/>
    <property type="match status" value="1"/>
</dbReference>
<proteinExistence type="predicted"/>